<keyword evidence="1" id="KW-0472">Membrane</keyword>
<name>A0ABX5Q192_9FLAO</name>
<accession>A0ABX5Q192</accession>
<gene>
    <name evidence="3" type="ORF">LX97_00840</name>
</gene>
<proteinExistence type="predicted"/>
<protein>
    <submittedName>
        <fullName evidence="3">Uncharacterized protein</fullName>
    </submittedName>
</protein>
<keyword evidence="2" id="KW-0732">Signal</keyword>
<reference evidence="3 4" key="1">
    <citation type="submission" date="2018-06" db="EMBL/GenBank/DDBJ databases">
        <title>Genomic Encyclopedia of Archaeal and Bacterial Type Strains, Phase II (KMG-II): from individual species to whole genera.</title>
        <authorList>
            <person name="Goeker M."/>
        </authorList>
    </citation>
    <scope>NUCLEOTIDE SEQUENCE [LARGE SCALE GENOMIC DNA]</scope>
    <source>
        <strain evidence="3 4">DSM 17205</strain>
    </source>
</reference>
<feature type="chain" id="PRO_5046129880" evidence="2">
    <location>
        <begin position="22"/>
        <end position="184"/>
    </location>
</feature>
<evidence type="ECO:0000313" key="3">
    <source>
        <dbReference type="EMBL" id="PZX43835.1"/>
    </source>
</evidence>
<sequence length="184" mass="21557">MGLKRAVLSFLFIHCTATILAQNNVVDSTLLKTKPLFGLKKIDSIRNAYYLPWKFIDTIDYPSRYLTKVENIELEIKDQNTAVLSWDHHKTIDSFLVEMRYDLNKQLFHRKIYHKSSILVPRGQLYTIYPFYKNKLGKLAPAKNETIALKKDAYEGFWNFLASISLFLTLGMGIYHFIEKRKSK</sequence>
<dbReference type="RefSeq" id="WP_041566939.1">
    <property type="nucleotide sequence ID" value="NZ_QKZR01000001.1"/>
</dbReference>
<feature type="transmembrane region" description="Helical" evidence="1">
    <location>
        <begin position="157"/>
        <end position="178"/>
    </location>
</feature>
<keyword evidence="1" id="KW-0812">Transmembrane</keyword>
<keyword evidence="1" id="KW-1133">Transmembrane helix</keyword>
<evidence type="ECO:0000256" key="2">
    <source>
        <dbReference type="SAM" id="SignalP"/>
    </source>
</evidence>
<keyword evidence="4" id="KW-1185">Reference proteome</keyword>
<evidence type="ECO:0000256" key="1">
    <source>
        <dbReference type="SAM" id="Phobius"/>
    </source>
</evidence>
<dbReference type="EMBL" id="QKZR01000001">
    <property type="protein sequence ID" value="PZX43835.1"/>
    <property type="molecule type" value="Genomic_DNA"/>
</dbReference>
<feature type="signal peptide" evidence="2">
    <location>
        <begin position="1"/>
        <end position="21"/>
    </location>
</feature>
<comment type="caution">
    <text evidence="3">The sequence shown here is derived from an EMBL/GenBank/DDBJ whole genome shotgun (WGS) entry which is preliminary data.</text>
</comment>
<dbReference type="Proteomes" id="UP000248584">
    <property type="component" value="Unassembled WGS sequence"/>
</dbReference>
<evidence type="ECO:0000313" key="4">
    <source>
        <dbReference type="Proteomes" id="UP000248584"/>
    </source>
</evidence>
<organism evidence="3 4">
    <name type="scientific">Nonlabens dokdonensis</name>
    <dbReference type="NCBI Taxonomy" id="328515"/>
    <lineage>
        <taxon>Bacteria</taxon>
        <taxon>Pseudomonadati</taxon>
        <taxon>Bacteroidota</taxon>
        <taxon>Flavobacteriia</taxon>
        <taxon>Flavobacteriales</taxon>
        <taxon>Flavobacteriaceae</taxon>
        <taxon>Nonlabens</taxon>
    </lineage>
</organism>